<protein>
    <recommendedName>
        <fullName evidence="3">Nuclease</fullName>
    </recommendedName>
</protein>
<dbReference type="InterPro" id="IPR035437">
    <property type="entry name" value="SNase_OB-fold_sf"/>
</dbReference>
<dbReference type="EMBL" id="BMLK01000063">
    <property type="protein sequence ID" value="GGN63054.1"/>
    <property type="molecule type" value="Genomic_DNA"/>
</dbReference>
<dbReference type="Proteomes" id="UP000605099">
    <property type="component" value="Unassembled WGS sequence"/>
</dbReference>
<proteinExistence type="predicted"/>
<accession>A0ABQ2K372</accession>
<evidence type="ECO:0000313" key="1">
    <source>
        <dbReference type="EMBL" id="GGN63054.1"/>
    </source>
</evidence>
<comment type="caution">
    <text evidence="1">The sequence shown here is derived from an EMBL/GenBank/DDBJ whole genome shotgun (WGS) entry which is preliminary data.</text>
</comment>
<gene>
    <name evidence="1" type="ORF">GCM10011349_47290</name>
</gene>
<dbReference type="Gene3D" id="2.40.50.90">
    <property type="match status" value="1"/>
</dbReference>
<keyword evidence="2" id="KW-1185">Reference proteome</keyword>
<evidence type="ECO:0000313" key="2">
    <source>
        <dbReference type="Proteomes" id="UP000605099"/>
    </source>
</evidence>
<organism evidence="1 2">
    <name type="scientific">Novosphingobium indicum</name>
    <dbReference type="NCBI Taxonomy" id="462949"/>
    <lineage>
        <taxon>Bacteria</taxon>
        <taxon>Pseudomonadati</taxon>
        <taxon>Pseudomonadota</taxon>
        <taxon>Alphaproteobacteria</taxon>
        <taxon>Sphingomonadales</taxon>
        <taxon>Sphingomonadaceae</taxon>
        <taxon>Novosphingobium</taxon>
    </lineage>
</organism>
<evidence type="ECO:0008006" key="3">
    <source>
        <dbReference type="Google" id="ProtNLM"/>
    </source>
</evidence>
<reference evidence="2" key="1">
    <citation type="journal article" date="2019" name="Int. J. Syst. Evol. Microbiol.">
        <title>The Global Catalogue of Microorganisms (GCM) 10K type strain sequencing project: providing services to taxonomists for standard genome sequencing and annotation.</title>
        <authorList>
            <consortium name="The Broad Institute Genomics Platform"/>
            <consortium name="The Broad Institute Genome Sequencing Center for Infectious Disease"/>
            <person name="Wu L."/>
            <person name="Ma J."/>
        </authorList>
    </citation>
    <scope>NUCLEOTIDE SEQUENCE [LARGE SCALE GENOMIC DNA]</scope>
    <source>
        <strain evidence="2">CGMCC 1.6784</strain>
    </source>
</reference>
<sequence length="144" mass="15535">MLSIILAAVAVIPADQAFTCTPVRVWDGDGPVWCKEGPRVRLAGIAAREIDGTCRSNQPCPKAGAKEARDALASLLGTPIGYSREGHVMIEGPALHCVSEGDGVGNRTAAWCVSPRYGDISCAMVAGGWALRWQRYWQDHRCKR</sequence>
<name>A0ABQ2K372_9SPHN</name>
<dbReference type="SUPFAM" id="SSF50199">
    <property type="entry name" value="Staphylococcal nuclease"/>
    <property type="match status" value="1"/>
</dbReference>